<dbReference type="PATRIC" id="fig|1514904.3.peg.2312"/>
<gene>
    <name evidence="1" type="ORF">SU32_03050</name>
</gene>
<dbReference type="EMBL" id="JXMU01000003">
    <property type="protein sequence ID" value="KPB02266.1"/>
    <property type="molecule type" value="Genomic_DNA"/>
</dbReference>
<evidence type="ECO:0000313" key="1">
    <source>
        <dbReference type="EMBL" id="KPB02266.1"/>
    </source>
</evidence>
<comment type="caution">
    <text evidence="1">The sequence shown here is derived from an EMBL/GenBank/DDBJ whole genome shotgun (WGS) entry which is preliminary data.</text>
</comment>
<organism evidence="1 2">
    <name type="scientific">Ahrensia marina</name>
    <dbReference type="NCBI Taxonomy" id="1514904"/>
    <lineage>
        <taxon>Bacteria</taxon>
        <taxon>Pseudomonadati</taxon>
        <taxon>Pseudomonadota</taxon>
        <taxon>Alphaproteobacteria</taxon>
        <taxon>Hyphomicrobiales</taxon>
        <taxon>Ahrensiaceae</taxon>
        <taxon>Ahrensia</taxon>
    </lineage>
</organism>
<protein>
    <submittedName>
        <fullName evidence="1">Uncharacterized protein</fullName>
    </submittedName>
</protein>
<sequence>MIIGCQKAANRLKVIWRQTALVCQKEILQLRFLTGVWTLLCAKVTGKCYDVAMQNAHTLYSFAITYVGKIG</sequence>
<proteinExistence type="predicted"/>
<name>A0A0M9GPF1_9HYPH</name>
<dbReference type="AlphaFoldDB" id="A0A0M9GPF1"/>
<reference evidence="1 2" key="1">
    <citation type="submission" date="2015-01" db="EMBL/GenBank/DDBJ databases">
        <title>Ahrensia donghaiensis sp. nov., a novel dimethylsulphoniopropionate-cleavage bacterium isolated from seawater and emended descriptions of the genus Ahrensia and Ahrensia kielensis.</title>
        <authorList>
            <person name="Liu J."/>
        </authorList>
    </citation>
    <scope>NUCLEOTIDE SEQUENCE [LARGE SCALE GENOMIC DNA]</scope>
    <source>
        <strain evidence="1 2">LZD062</strain>
    </source>
</reference>
<evidence type="ECO:0000313" key="2">
    <source>
        <dbReference type="Proteomes" id="UP000038011"/>
    </source>
</evidence>
<keyword evidence="2" id="KW-1185">Reference proteome</keyword>
<accession>A0A0M9GPF1</accession>
<dbReference type="Proteomes" id="UP000038011">
    <property type="component" value="Unassembled WGS sequence"/>
</dbReference>